<proteinExistence type="predicted"/>
<name>A0ABR5SEZ5_9BACT</name>
<sequence length="143" mass="15751">MKERGRFVWIGLVLLVLLTGGFHVLSAGAAVGDNPLVDEMLILDGVFKEIVSAVAVGSGSRVVNALEPMHGTREKTHEGIHSGKVKIPKNQKRIGEFVKLDEEFHHNLEKLAEAARKENKDAMLSITKKLLDGCINCHKTFKQ</sequence>
<organism evidence="1 2">
    <name type="scientific">Candidatus Magnetominusculus xianensis</name>
    <dbReference type="NCBI Taxonomy" id="1748249"/>
    <lineage>
        <taxon>Bacteria</taxon>
        <taxon>Pseudomonadati</taxon>
        <taxon>Nitrospirota</taxon>
        <taxon>Nitrospiria</taxon>
        <taxon>Nitrospirales</taxon>
        <taxon>Nitrospiraceae</taxon>
        <taxon>Candidatus Magnetominusculus</taxon>
    </lineage>
</organism>
<dbReference type="Gene3D" id="1.20.120.10">
    <property type="entry name" value="Cytochrome c/b562"/>
    <property type="match status" value="1"/>
</dbReference>
<keyword evidence="2" id="KW-1185">Reference proteome</keyword>
<gene>
    <name evidence="1" type="ORF">ASN18_3062</name>
</gene>
<evidence type="ECO:0008006" key="3">
    <source>
        <dbReference type="Google" id="ProtNLM"/>
    </source>
</evidence>
<accession>A0ABR5SEZ5</accession>
<evidence type="ECO:0000313" key="2">
    <source>
        <dbReference type="Proteomes" id="UP000060487"/>
    </source>
</evidence>
<comment type="caution">
    <text evidence="1">The sequence shown here is derived from an EMBL/GenBank/DDBJ whole genome shotgun (WGS) entry which is preliminary data.</text>
</comment>
<dbReference type="RefSeq" id="WP_085053668.1">
    <property type="nucleotide sequence ID" value="NZ_LNQR01000124.1"/>
</dbReference>
<dbReference type="SUPFAM" id="SSF47175">
    <property type="entry name" value="Cytochromes"/>
    <property type="match status" value="1"/>
</dbReference>
<protein>
    <recommendedName>
        <fullName evidence="3">Cytochrome c</fullName>
    </recommendedName>
</protein>
<dbReference type="InterPro" id="IPR010980">
    <property type="entry name" value="Cyt_c/b562"/>
</dbReference>
<reference evidence="1 2" key="1">
    <citation type="submission" date="2015-11" db="EMBL/GenBank/DDBJ databases">
        <authorList>
            <person name="Lin W."/>
        </authorList>
    </citation>
    <scope>NUCLEOTIDE SEQUENCE [LARGE SCALE GENOMIC DNA]</scope>
    <source>
        <strain evidence="1 2">HCH-1</strain>
    </source>
</reference>
<evidence type="ECO:0000313" key="1">
    <source>
        <dbReference type="EMBL" id="KWT76796.1"/>
    </source>
</evidence>
<dbReference type="Proteomes" id="UP000060487">
    <property type="component" value="Unassembled WGS sequence"/>
</dbReference>
<dbReference type="EMBL" id="LNQR01000124">
    <property type="protein sequence ID" value="KWT76796.1"/>
    <property type="molecule type" value="Genomic_DNA"/>
</dbReference>